<dbReference type="Proteomes" id="UP000325672">
    <property type="component" value="Unassembled WGS sequence"/>
</dbReference>
<evidence type="ECO:0000256" key="2">
    <source>
        <dbReference type="ARBA" id="ARBA00023043"/>
    </source>
</evidence>
<feature type="repeat" description="ANK" evidence="3">
    <location>
        <begin position="343"/>
        <end position="375"/>
    </location>
</feature>
<gene>
    <name evidence="5" type="ORF">BDV38DRAFT_255028</name>
</gene>
<dbReference type="RefSeq" id="XP_031910563.1">
    <property type="nucleotide sequence ID" value="XM_032055379.1"/>
</dbReference>
<dbReference type="AlphaFoldDB" id="A0A5N6SL57"/>
<dbReference type="EMBL" id="ML743603">
    <property type="protein sequence ID" value="KAE8134500.1"/>
    <property type="molecule type" value="Genomic_DNA"/>
</dbReference>
<proteinExistence type="predicted"/>
<name>A0A5N6SL57_ASPPS</name>
<keyword evidence="4" id="KW-0175">Coiled coil</keyword>
<dbReference type="SUPFAM" id="SSF52540">
    <property type="entry name" value="P-loop containing nucleoside triphosphate hydrolases"/>
    <property type="match status" value="1"/>
</dbReference>
<dbReference type="SUPFAM" id="SSF48403">
    <property type="entry name" value="Ankyrin repeat"/>
    <property type="match status" value="1"/>
</dbReference>
<dbReference type="PRINTS" id="PR01415">
    <property type="entry name" value="ANKYRIN"/>
</dbReference>
<protein>
    <submittedName>
        <fullName evidence="5">Uncharacterized protein</fullName>
    </submittedName>
</protein>
<reference evidence="5 6" key="1">
    <citation type="submission" date="2019-04" db="EMBL/GenBank/DDBJ databases">
        <title>Friends and foes A comparative genomics study of 23 Aspergillus species from section Flavi.</title>
        <authorList>
            <consortium name="DOE Joint Genome Institute"/>
            <person name="Kjaerbolling I."/>
            <person name="Vesth T."/>
            <person name="Frisvad J.C."/>
            <person name="Nybo J.L."/>
            <person name="Theobald S."/>
            <person name="Kildgaard S."/>
            <person name="Isbrandt T."/>
            <person name="Kuo A."/>
            <person name="Sato A."/>
            <person name="Lyhne E.K."/>
            <person name="Kogle M.E."/>
            <person name="Wiebenga A."/>
            <person name="Kun R.S."/>
            <person name="Lubbers R.J."/>
            <person name="Makela M.R."/>
            <person name="Barry K."/>
            <person name="Chovatia M."/>
            <person name="Clum A."/>
            <person name="Daum C."/>
            <person name="Haridas S."/>
            <person name="He G."/>
            <person name="LaButti K."/>
            <person name="Lipzen A."/>
            <person name="Mondo S."/>
            <person name="Riley R."/>
            <person name="Salamov A."/>
            <person name="Simmons B.A."/>
            <person name="Magnuson J.K."/>
            <person name="Henrissat B."/>
            <person name="Mortensen U.H."/>
            <person name="Larsen T.O."/>
            <person name="Devries R.P."/>
            <person name="Grigoriev I.V."/>
            <person name="Machida M."/>
            <person name="Baker S.E."/>
            <person name="Andersen M.R."/>
        </authorList>
    </citation>
    <scope>NUCLEOTIDE SEQUENCE [LARGE SCALE GENOMIC DNA]</scope>
    <source>
        <strain evidence="5 6">CBS 117625</strain>
    </source>
</reference>
<dbReference type="PANTHER" id="PTHR24171">
    <property type="entry name" value="ANKYRIN REPEAT DOMAIN-CONTAINING PROTEIN 39-RELATED"/>
    <property type="match status" value="1"/>
</dbReference>
<dbReference type="Gene3D" id="1.25.40.20">
    <property type="entry name" value="Ankyrin repeat-containing domain"/>
    <property type="match status" value="1"/>
</dbReference>
<dbReference type="InterPro" id="IPR036770">
    <property type="entry name" value="Ankyrin_rpt-contain_sf"/>
</dbReference>
<dbReference type="InterPro" id="IPR027417">
    <property type="entry name" value="P-loop_NTPase"/>
</dbReference>
<dbReference type="InterPro" id="IPR002110">
    <property type="entry name" value="Ankyrin_rpt"/>
</dbReference>
<dbReference type="Gene3D" id="3.40.50.300">
    <property type="entry name" value="P-loop containing nucleotide triphosphate hydrolases"/>
    <property type="match status" value="1"/>
</dbReference>
<evidence type="ECO:0000256" key="4">
    <source>
        <dbReference type="SAM" id="Coils"/>
    </source>
</evidence>
<organism evidence="5 6">
    <name type="scientific">Aspergillus pseudotamarii</name>
    <dbReference type="NCBI Taxonomy" id="132259"/>
    <lineage>
        <taxon>Eukaryota</taxon>
        <taxon>Fungi</taxon>
        <taxon>Dikarya</taxon>
        <taxon>Ascomycota</taxon>
        <taxon>Pezizomycotina</taxon>
        <taxon>Eurotiomycetes</taxon>
        <taxon>Eurotiomycetidae</taxon>
        <taxon>Eurotiales</taxon>
        <taxon>Aspergillaceae</taxon>
        <taxon>Aspergillus</taxon>
        <taxon>Aspergillus subgen. Circumdati</taxon>
    </lineage>
</organism>
<accession>A0A5N6SL57</accession>
<dbReference type="SMART" id="SM00248">
    <property type="entry name" value="ANK"/>
    <property type="match status" value="2"/>
</dbReference>
<dbReference type="OrthoDB" id="4772757at2759"/>
<dbReference type="GeneID" id="43639589"/>
<dbReference type="PROSITE" id="PS50088">
    <property type="entry name" value="ANK_REPEAT"/>
    <property type="match status" value="2"/>
</dbReference>
<dbReference type="Pfam" id="PF12796">
    <property type="entry name" value="Ank_2"/>
    <property type="match status" value="1"/>
</dbReference>
<feature type="coiled-coil region" evidence="4">
    <location>
        <begin position="210"/>
        <end position="309"/>
    </location>
</feature>
<evidence type="ECO:0000313" key="5">
    <source>
        <dbReference type="EMBL" id="KAE8134500.1"/>
    </source>
</evidence>
<keyword evidence="2 3" id="KW-0040">ANK repeat</keyword>
<dbReference type="PROSITE" id="PS50297">
    <property type="entry name" value="ANK_REP_REGION"/>
    <property type="match status" value="2"/>
</dbReference>
<evidence type="ECO:0000313" key="6">
    <source>
        <dbReference type="Proteomes" id="UP000325672"/>
    </source>
</evidence>
<feature type="repeat" description="ANK" evidence="3">
    <location>
        <begin position="376"/>
        <end position="408"/>
    </location>
</feature>
<evidence type="ECO:0000256" key="1">
    <source>
        <dbReference type="ARBA" id="ARBA00022737"/>
    </source>
</evidence>
<keyword evidence="6" id="KW-1185">Reference proteome</keyword>
<keyword evidence="1" id="KW-0677">Repeat</keyword>
<evidence type="ECO:0000256" key="3">
    <source>
        <dbReference type="PROSITE-ProRule" id="PRU00023"/>
    </source>
</evidence>
<sequence length="432" mass="47859">MPRFKPTKQPKPTIIALLGLGGTERDVFIEQVTGVVPDSRNPRKKGDLLLTRIFKGQVNDRDLWLLDTPSPEIPVAELVEGINSAVARKSGRPDHAVDGIVYLHDITDTNVTQNASENLSVFQGLLRSASPDRIVFVTTFWDLLRTHDEGVRTEAKLNAVYGSVASICRVLDSSDGQSYRDIISDVVSGFADAGLVEDCADDDAMPTPTVEELLGIINEKDKRMARLETELQTTKETSARQLQDVQQKAADEKASLYQQLQTALKDVNQLKEDLGRSQKSCVEELRQFRKQFESRKQHSNNKLRSLEIQQSSSAKIGHEHCRGMARTHRSNGQASSLNILDARGEFPLYSAAAGGHYDEVKRLLEQGANPSMRTLFQWTALHWAVGNGHTDIVQLLLDCGADINATSDTGSTPLDMARNDMMKGILRQRGAR</sequence>